<evidence type="ECO:0000256" key="1">
    <source>
        <dbReference type="ARBA" id="ARBA00023242"/>
    </source>
</evidence>
<evidence type="ECO:0000313" key="2">
    <source>
        <dbReference type="EMBL" id="KAG1810670.1"/>
    </source>
</evidence>
<dbReference type="GO" id="GO:0034728">
    <property type="term" value="P:nucleosome organization"/>
    <property type="evidence" value="ECO:0007669"/>
    <property type="project" value="TreeGrafter"/>
</dbReference>
<dbReference type="OrthoDB" id="3261321at2759"/>
<dbReference type="Proteomes" id="UP000807769">
    <property type="component" value="Unassembled WGS sequence"/>
</dbReference>
<dbReference type="GO" id="GO:0016887">
    <property type="term" value="F:ATP hydrolysis activity"/>
    <property type="evidence" value="ECO:0007669"/>
    <property type="project" value="TreeGrafter"/>
</dbReference>
<dbReference type="GO" id="GO:0140658">
    <property type="term" value="F:ATP-dependent chromatin remodeler activity"/>
    <property type="evidence" value="ECO:0007669"/>
    <property type="project" value="TreeGrafter"/>
</dbReference>
<dbReference type="GeneID" id="64637608"/>
<comment type="caution">
    <text evidence="2">The sequence shown here is derived from an EMBL/GenBank/DDBJ whole genome shotgun (WGS) entry which is preliminary data.</text>
</comment>
<dbReference type="PANTHER" id="PTHR45623:SF49">
    <property type="entry name" value="SWI_SNF-RELATED MATRIX-ASSOCIATED ACTIN-DEPENDENT REGULATOR OF CHROMATIN SUBFAMILY A MEMBER 5"/>
    <property type="match status" value="1"/>
</dbReference>
<dbReference type="GO" id="GO:0005634">
    <property type="term" value="C:nucleus"/>
    <property type="evidence" value="ECO:0007669"/>
    <property type="project" value="TreeGrafter"/>
</dbReference>
<dbReference type="GO" id="GO:0003677">
    <property type="term" value="F:DNA binding"/>
    <property type="evidence" value="ECO:0007669"/>
    <property type="project" value="TreeGrafter"/>
</dbReference>
<dbReference type="PANTHER" id="PTHR45623">
    <property type="entry name" value="CHROMODOMAIN-HELICASE-DNA-BINDING PROTEIN 3-RELATED-RELATED"/>
    <property type="match status" value="1"/>
</dbReference>
<sequence length="81" mass="9316">MGKMLTLGKLLKSMNEKGSRVLIFSQMIRVLNILEEYRLFRGFTHDDQIVAIDENNKPGSDRFIFLLTTRASGLGNQPHHR</sequence>
<reference evidence="2" key="1">
    <citation type="journal article" date="2020" name="New Phytol.">
        <title>Comparative genomics reveals dynamic genome evolution in host specialist ectomycorrhizal fungi.</title>
        <authorList>
            <person name="Lofgren L.A."/>
            <person name="Nguyen N.H."/>
            <person name="Vilgalys R."/>
            <person name="Ruytinx J."/>
            <person name="Liao H.L."/>
            <person name="Branco S."/>
            <person name="Kuo A."/>
            <person name="LaButti K."/>
            <person name="Lipzen A."/>
            <person name="Andreopoulos W."/>
            <person name="Pangilinan J."/>
            <person name="Riley R."/>
            <person name="Hundley H."/>
            <person name="Na H."/>
            <person name="Barry K."/>
            <person name="Grigoriev I.V."/>
            <person name="Stajich J.E."/>
            <person name="Kennedy P.G."/>
        </authorList>
    </citation>
    <scope>NUCLEOTIDE SEQUENCE</scope>
    <source>
        <strain evidence="2">MN1</strain>
    </source>
</reference>
<dbReference type="GO" id="GO:0042393">
    <property type="term" value="F:histone binding"/>
    <property type="evidence" value="ECO:0007669"/>
    <property type="project" value="TreeGrafter"/>
</dbReference>
<gene>
    <name evidence="2" type="ORF">BJ212DRAFT_588309</name>
</gene>
<dbReference type="InterPro" id="IPR027417">
    <property type="entry name" value="P-loop_NTPase"/>
</dbReference>
<keyword evidence="1" id="KW-0539">Nucleus</keyword>
<keyword evidence="3" id="KW-1185">Reference proteome</keyword>
<dbReference type="GO" id="GO:0000785">
    <property type="term" value="C:chromatin"/>
    <property type="evidence" value="ECO:0007669"/>
    <property type="project" value="TreeGrafter"/>
</dbReference>
<dbReference type="Gene3D" id="3.40.50.300">
    <property type="entry name" value="P-loop containing nucleotide triphosphate hydrolases"/>
    <property type="match status" value="1"/>
</dbReference>
<proteinExistence type="predicted"/>
<dbReference type="EMBL" id="JABBWG010000032">
    <property type="protein sequence ID" value="KAG1810670.1"/>
    <property type="molecule type" value="Genomic_DNA"/>
</dbReference>
<dbReference type="RefSeq" id="XP_041189566.1">
    <property type="nucleotide sequence ID" value="XM_041343592.1"/>
</dbReference>
<protein>
    <recommendedName>
        <fullName evidence="4">Chromatin-remodeling ATPase INO80</fullName>
    </recommendedName>
</protein>
<name>A0A9P7JAA9_9AGAM</name>
<evidence type="ECO:0008006" key="4">
    <source>
        <dbReference type="Google" id="ProtNLM"/>
    </source>
</evidence>
<dbReference type="AlphaFoldDB" id="A0A9P7JAA9"/>
<accession>A0A9P7JAA9</accession>
<organism evidence="2 3">
    <name type="scientific">Suillus subaureus</name>
    <dbReference type="NCBI Taxonomy" id="48587"/>
    <lineage>
        <taxon>Eukaryota</taxon>
        <taxon>Fungi</taxon>
        <taxon>Dikarya</taxon>
        <taxon>Basidiomycota</taxon>
        <taxon>Agaricomycotina</taxon>
        <taxon>Agaricomycetes</taxon>
        <taxon>Agaricomycetidae</taxon>
        <taxon>Boletales</taxon>
        <taxon>Suillineae</taxon>
        <taxon>Suillaceae</taxon>
        <taxon>Suillus</taxon>
    </lineage>
</organism>
<evidence type="ECO:0000313" key="3">
    <source>
        <dbReference type="Proteomes" id="UP000807769"/>
    </source>
</evidence>
<dbReference type="SUPFAM" id="SSF52540">
    <property type="entry name" value="P-loop containing nucleoside triphosphate hydrolases"/>
    <property type="match status" value="1"/>
</dbReference>
<dbReference type="GO" id="GO:0003682">
    <property type="term" value="F:chromatin binding"/>
    <property type="evidence" value="ECO:0007669"/>
    <property type="project" value="TreeGrafter"/>
</dbReference>